<evidence type="ECO:0000256" key="1">
    <source>
        <dbReference type="SAM" id="SignalP"/>
    </source>
</evidence>
<feature type="signal peptide" evidence="1">
    <location>
        <begin position="1"/>
        <end position="17"/>
    </location>
</feature>
<dbReference type="InterPro" id="IPR002816">
    <property type="entry name" value="TraB/PrgY/GumN_fam"/>
</dbReference>
<dbReference type="PANTHER" id="PTHR40590:SF1">
    <property type="entry name" value="CYTOPLASMIC PROTEIN"/>
    <property type="match status" value="1"/>
</dbReference>
<organism evidence="2 3">
    <name type="scientific">Aquicoccus porphyridii</name>
    <dbReference type="NCBI Taxonomy" id="1852029"/>
    <lineage>
        <taxon>Bacteria</taxon>
        <taxon>Pseudomonadati</taxon>
        <taxon>Pseudomonadota</taxon>
        <taxon>Alphaproteobacteria</taxon>
        <taxon>Rhodobacterales</taxon>
        <taxon>Paracoccaceae</taxon>
        <taxon>Aquicoccus</taxon>
    </lineage>
</organism>
<dbReference type="PANTHER" id="PTHR40590">
    <property type="entry name" value="CYTOPLASMIC PROTEIN-RELATED"/>
    <property type="match status" value="1"/>
</dbReference>
<evidence type="ECO:0000313" key="2">
    <source>
        <dbReference type="EMBL" id="KAA0916803.1"/>
    </source>
</evidence>
<proteinExistence type="predicted"/>
<feature type="chain" id="PRO_5023000966" evidence="1">
    <location>
        <begin position="18"/>
        <end position="336"/>
    </location>
</feature>
<dbReference type="EMBL" id="VINQ01000004">
    <property type="protein sequence ID" value="KAA0916803.1"/>
    <property type="molecule type" value="Genomic_DNA"/>
</dbReference>
<protein>
    <submittedName>
        <fullName evidence="2">TraB/GumN family protein</fullName>
    </submittedName>
</protein>
<dbReference type="InterPro" id="IPR047111">
    <property type="entry name" value="YbaP-like"/>
</dbReference>
<gene>
    <name evidence="2" type="ORF">FLO80_08260</name>
</gene>
<keyword evidence="1" id="KW-0732">Signal</keyword>
<dbReference type="RefSeq" id="WP_111365541.1">
    <property type="nucleotide sequence ID" value="NZ_VINQ01000004.1"/>
</dbReference>
<dbReference type="AlphaFoldDB" id="A0A5A9ZHR2"/>
<dbReference type="Proteomes" id="UP000325291">
    <property type="component" value="Unassembled WGS sequence"/>
</dbReference>
<keyword evidence="3" id="KW-1185">Reference proteome</keyword>
<name>A0A5A9ZHR2_9RHOB</name>
<dbReference type="Pfam" id="PF01963">
    <property type="entry name" value="TraB_PrgY_gumN"/>
    <property type="match status" value="1"/>
</dbReference>
<comment type="caution">
    <text evidence="2">The sequence shown here is derived from an EMBL/GenBank/DDBJ whole genome shotgun (WGS) entry which is preliminary data.</text>
</comment>
<sequence length="336" mass="37493">MRFLLVALLLIARPALALECAGTDLLTTMPEPDRTALKARAEATPHGHGLLWQATRDNTRFTIFGTYHLPHERTTAHLDALLPRARAADIAYFEMNTPDARAFERMAATRPGLIFIADGPTLPERLAEDEWQALHRQMATRGFPAFMTAKLRPVFVSMMLGISPCALKQQQSGAKGIDHRLAETLHAESRDTRSIEDPMTTLQIFDAFPPEKELDMIRLALDMAIDPDDLGTTLLNAYLRQEIALIWELGRDISLAHGGPTAEEDFALFERVLLTQRNRDWADTLLADATRNPDQTAFVAVGAAHLMGDTGLLNLLERAGYTITPLPFDQPERHRQ</sequence>
<accession>A0A5A9ZHR2</accession>
<evidence type="ECO:0000313" key="3">
    <source>
        <dbReference type="Proteomes" id="UP000325291"/>
    </source>
</evidence>
<reference evidence="2 3" key="1">
    <citation type="submission" date="2019-07" db="EMBL/GenBank/DDBJ databases">
        <title>Aquicoccus porphyridii gen. nov., sp. nov., isolated from a small marine red alga, Porphyridium marinum.</title>
        <authorList>
            <person name="Liu L."/>
        </authorList>
    </citation>
    <scope>NUCLEOTIDE SEQUENCE [LARGE SCALE GENOMIC DNA]</scope>
    <source>
        <strain evidence="2 3">L1 8-17</strain>
    </source>
</reference>
<dbReference type="CDD" id="cd14789">
    <property type="entry name" value="Tiki"/>
    <property type="match status" value="1"/>
</dbReference>